<dbReference type="PANTHER" id="PTHR42791:SF2">
    <property type="entry name" value="N-ACETYLTRANSFERASE DOMAIN-CONTAINING PROTEIN"/>
    <property type="match status" value="1"/>
</dbReference>
<evidence type="ECO:0000259" key="1">
    <source>
        <dbReference type="PROSITE" id="PS51186"/>
    </source>
</evidence>
<dbReference type="SUPFAM" id="SSF55729">
    <property type="entry name" value="Acyl-CoA N-acyltransferases (Nat)"/>
    <property type="match status" value="1"/>
</dbReference>
<name>A0A9P4YDH3_CRYP1</name>
<accession>A0A9P4YDH3</accession>
<dbReference type="AlphaFoldDB" id="A0A9P4YDH3"/>
<protein>
    <recommendedName>
        <fullName evidence="1">N-acetyltransferase domain-containing protein</fullName>
    </recommendedName>
</protein>
<dbReference type="InterPro" id="IPR000182">
    <property type="entry name" value="GNAT_dom"/>
</dbReference>
<dbReference type="RefSeq" id="XP_040781601.1">
    <property type="nucleotide sequence ID" value="XM_040925037.1"/>
</dbReference>
<sequence>MSASSPSSGLHIRRAHKADIPTLVKISSEAFRGRPLTEALFPPHLSKGLDQEEKLAFRRAWHENGFDNENRHYIVVVDGPDDSNIVGSACWQSRDDPLESQLMPEQLRAQCPPTMDLAALDIIERDTKVLKKNLLDALGEEAYKNSWYLAAISVDPAQQRRGIGRMLMDWGEERAAKEHKNIRLMASAAGAKLYRALGYEEVGAVECLGGMEYAFIKKAA</sequence>
<feature type="domain" description="N-acetyltransferase" evidence="1">
    <location>
        <begin position="10"/>
        <end position="220"/>
    </location>
</feature>
<dbReference type="OrthoDB" id="10017208at2759"/>
<organism evidence="2 3">
    <name type="scientific">Cryphonectria parasitica (strain ATCC 38755 / EP155)</name>
    <dbReference type="NCBI Taxonomy" id="660469"/>
    <lineage>
        <taxon>Eukaryota</taxon>
        <taxon>Fungi</taxon>
        <taxon>Dikarya</taxon>
        <taxon>Ascomycota</taxon>
        <taxon>Pezizomycotina</taxon>
        <taxon>Sordariomycetes</taxon>
        <taxon>Sordariomycetidae</taxon>
        <taxon>Diaporthales</taxon>
        <taxon>Cryphonectriaceae</taxon>
        <taxon>Cryphonectria-Endothia species complex</taxon>
        <taxon>Cryphonectria</taxon>
    </lineage>
</organism>
<dbReference type="CDD" id="cd04301">
    <property type="entry name" value="NAT_SF"/>
    <property type="match status" value="1"/>
</dbReference>
<dbReference type="Gene3D" id="3.40.630.30">
    <property type="match status" value="1"/>
</dbReference>
<dbReference type="InterPro" id="IPR016181">
    <property type="entry name" value="Acyl_CoA_acyltransferase"/>
</dbReference>
<proteinExistence type="predicted"/>
<dbReference type="Pfam" id="PF13508">
    <property type="entry name" value="Acetyltransf_7"/>
    <property type="match status" value="1"/>
</dbReference>
<reference evidence="2" key="1">
    <citation type="journal article" date="2020" name="Phytopathology">
        <title>Genome sequence of the chestnut blight fungus Cryphonectria parasitica EP155: A fundamental resource for an archetypical invasive plant pathogen.</title>
        <authorList>
            <person name="Crouch J.A."/>
            <person name="Dawe A."/>
            <person name="Aerts A."/>
            <person name="Barry K."/>
            <person name="Churchill A.C.L."/>
            <person name="Grimwood J."/>
            <person name="Hillman B."/>
            <person name="Milgroom M.G."/>
            <person name="Pangilinan J."/>
            <person name="Smith M."/>
            <person name="Salamov A."/>
            <person name="Schmutz J."/>
            <person name="Yadav J."/>
            <person name="Grigoriev I.V."/>
            <person name="Nuss D."/>
        </authorList>
    </citation>
    <scope>NUCLEOTIDE SEQUENCE</scope>
    <source>
        <strain evidence="2">EP155</strain>
    </source>
</reference>
<evidence type="ECO:0000313" key="2">
    <source>
        <dbReference type="EMBL" id="KAF3770640.1"/>
    </source>
</evidence>
<dbReference type="GO" id="GO:0016747">
    <property type="term" value="F:acyltransferase activity, transferring groups other than amino-acyl groups"/>
    <property type="evidence" value="ECO:0007669"/>
    <property type="project" value="InterPro"/>
</dbReference>
<dbReference type="GeneID" id="63842166"/>
<gene>
    <name evidence="2" type="ORF">M406DRAFT_67026</name>
</gene>
<comment type="caution">
    <text evidence="2">The sequence shown here is derived from an EMBL/GenBank/DDBJ whole genome shotgun (WGS) entry which is preliminary data.</text>
</comment>
<evidence type="ECO:0000313" key="3">
    <source>
        <dbReference type="Proteomes" id="UP000803844"/>
    </source>
</evidence>
<dbReference type="PROSITE" id="PS51186">
    <property type="entry name" value="GNAT"/>
    <property type="match status" value="1"/>
</dbReference>
<dbReference type="PANTHER" id="PTHR42791">
    <property type="entry name" value="GNAT FAMILY ACETYLTRANSFERASE"/>
    <property type="match status" value="1"/>
</dbReference>
<dbReference type="InterPro" id="IPR052523">
    <property type="entry name" value="Trichothecene_AcTrans"/>
</dbReference>
<keyword evidence="3" id="KW-1185">Reference proteome</keyword>
<dbReference type="Proteomes" id="UP000803844">
    <property type="component" value="Unassembled WGS sequence"/>
</dbReference>
<dbReference type="EMBL" id="MU032344">
    <property type="protein sequence ID" value="KAF3770640.1"/>
    <property type="molecule type" value="Genomic_DNA"/>
</dbReference>